<feature type="region of interest" description="Disordered" evidence="1">
    <location>
        <begin position="132"/>
        <end position="168"/>
    </location>
</feature>
<feature type="region of interest" description="Disordered" evidence="1">
    <location>
        <begin position="84"/>
        <end position="103"/>
    </location>
</feature>
<dbReference type="AlphaFoldDB" id="A0A0C2J1K7"/>
<evidence type="ECO:0000313" key="2">
    <source>
        <dbReference type="EMBL" id="KII71739.1"/>
    </source>
</evidence>
<feature type="region of interest" description="Disordered" evidence="1">
    <location>
        <begin position="276"/>
        <end position="378"/>
    </location>
</feature>
<evidence type="ECO:0000313" key="3">
    <source>
        <dbReference type="Proteomes" id="UP000031668"/>
    </source>
</evidence>
<evidence type="ECO:0000256" key="1">
    <source>
        <dbReference type="SAM" id="MobiDB-lite"/>
    </source>
</evidence>
<accession>A0A0C2J1K7</accession>
<comment type="caution">
    <text evidence="2">The sequence shown here is derived from an EMBL/GenBank/DDBJ whole genome shotgun (WGS) entry which is preliminary data.</text>
</comment>
<name>A0A0C2J1K7_THEKT</name>
<gene>
    <name evidence="2" type="ORF">RF11_04604</name>
</gene>
<protein>
    <submittedName>
        <fullName evidence="2">Uncharacterized protein</fullName>
    </submittedName>
</protein>
<proteinExistence type="predicted"/>
<dbReference type="Proteomes" id="UP000031668">
    <property type="component" value="Unassembled WGS sequence"/>
</dbReference>
<feature type="compositionally biased region" description="Basic residues" evidence="1">
    <location>
        <begin position="309"/>
        <end position="323"/>
    </location>
</feature>
<organism evidence="2 3">
    <name type="scientific">Thelohanellus kitauei</name>
    <name type="common">Myxosporean</name>
    <dbReference type="NCBI Taxonomy" id="669202"/>
    <lineage>
        <taxon>Eukaryota</taxon>
        <taxon>Metazoa</taxon>
        <taxon>Cnidaria</taxon>
        <taxon>Myxozoa</taxon>
        <taxon>Myxosporea</taxon>
        <taxon>Bivalvulida</taxon>
        <taxon>Platysporina</taxon>
        <taxon>Myxobolidae</taxon>
        <taxon>Thelohanellus</taxon>
    </lineage>
</organism>
<feature type="compositionally biased region" description="Basic residues" evidence="1">
    <location>
        <begin position="154"/>
        <end position="168"/>
    </location>
</feature>
<sequence>MKNSDAMLDDFKIVSGNCHSTLDSVLHQTLNLTAAPTTKDSDADLSLAVIPPWRQYDHHCWMPTDRIQAQTTYQPQLLGVRSDAVGKRAPSPGVDEPAPKSARVCAPAQTQTRYAEVVLANESALACTESRPRIMGPTYDPTTSTFPHADLHTPKRRNQRPRRQNRRRRIVEQLVDGTLAQPISAEDALAIFGPNGSLSLARRPSLFKDKSWQARLPQSARNVSRAKHPILPRKSCASRRVLGLQASNVNGESVNYHIPNPRTRLTSNEQEGYLKRHQTIDSPPTGYQKLKARSSARNQANHLTERESKKRRRRTGGVQKPRRRSEGQKAQRKAGRDTITGLEGRERHSETVWVEVPRSVLLRRPSNGSAPRDLPRPR</sequence>
<dbReference type="EMBL" id="JWZT01001635">
    <property type="protein sequence ID" value="KII71739.1"/>
    <property type="molecule type" value="Genomic_DNA"/>
</dbReference>
<reference evidence="2 3" key="1">
    <citation type="journal article" date="2014" name="Genome Biol. Evol.">
        <title>The genome of the myxosporean Thelohanellus kitauei shows adaptations to nutrient acquisition within its fish host.</title>
        <authorList>
            <person name="Yang Y."/>
            <person name="Xiong J."/>
            <person name="Zhou Z."/>
            <person name="Huo F."/>
            <person name="Miao W."/>
            <person name="Ran C."/>
            <person name="Liu Y."/>
            <person name="Zhang J."/>
            <person name="Feng J."/>
            <person name="Wang M."/>
            <person name="Wang M."/>
            <person name="Wang L."/>
            <person name="Yao B."/>
        </authorList>
    </citation>
    <scope>NUCLEOTIDE SEQUENCE [LARGE SCALE GENOMIC DNA]</scope>
    <source>
        <strain evidence="2">Wuqing</strain>
    </source>
</reference>
<keyword evidence="3" id="KW-1185">Reference proteome</keyword>